<dbReference type="Proteomes" id="UP000005324">
    <property type="component" value="Unassembled WGS sequence"/>
</dbReference>
<sequence length="500" mass="50009">MSLSSALLTATSGLRLTTRQLEQSAQNIANADTAGYTRKTVSGEAVTTGGVRTGEAQRAVDTALRNQALKARSAEAGASLANATLSPLAGLQGDTSDGRDTAGLISALNDAFTALAASPADSSAMSGVLRAAEDIASQLNTASEAIGTTRQAVQDGLVADVDAANGLIRQIGALDKQIRAEAAAGRDAAALKDQRDTAIGQLSDYLGVKSTEGADGGVTLTLASGSVLPLDAESGPLGLERATVTPGSYHGTPAGTLPGLTLNGQAVNGAALGGRLGAGFTLRDQTLPTMQAELDQTAATLAGRLDEQGLRLFTDSDGSAPPAAGTAAGAAQTVGFAARMTVNAAVAEAPRLLRDGTHATADFTPNPAGGPSGFTTLLSRVSQYSFGAEKAAGVPHTAIPTSGLGPGGTLSSNFAAPQRIIDYAASVVGSQAGTIAAAESAAEGATTQRSYLDGLVQKSEGVDTDAELANMVALQNAYSANARVMSAVQSMWDALLDAVR</sequence>
<keyword evidence="10" id="KW-0282">Flagellum</keyword>
<gene>
    <name evidence="10" type="primary">flgK</name>
    <name evidence="10" type="ORF">HMPREF0731_2143</name>
</gene>
<dbReference type="GO" id="GO:0005198">
    <property type="term" value="F:structural molecule activity"/>
    <property type="evidence" value="ECO:0007669"/>
    <property type="project" value="InterPro"/>
</dbReference>
<dbReference type="InterPro" id="IPR001444">
    <property type="entry name" value="Flag_bb_rod_N"/>
</dbReference>
<proteinExistence type="inferred from homology"/>
<feature type="domain" description="Flagellar basal-body/hook protein C-terminal" evidence="8">
    <location>
        <begin position="461"/>
        <end position="497"/>
    </location>
</feature>
<evidence type="ECO:0000259" key="7">
    <source>
        <dbReference type="Pfam" id="PF00460"/>
    </source>
</evidence>
<name>D5RM32_9PROT</name>
<keyword evidence="11" id="KW-1185">Reference proteome</keyword>
<dbReference type="RefSeq" id="WP_007004560.1">
    <property type="nucleotide sequence ID" value="NZ_GG770779.1"/>
</dbReference>
<dbReference type="GO" id="GO:0044780">
    <property type="term" value="P:bacterial-type flagellum assembly"/>
    <property type="evidence" value="ECO:0007669"/>
    <property type="project" value="InterPro"/>
</dbReference>
<evidence type="ECO:0000256" key="5">
    <source>
        <dbReference type="ARBA" id="ARBA00022525"/>
    </source>
</evidence>
<keyword evidence="10" id="KW-0969">Cilium</keyword>
<dbReference type="GO" id="GO:0009424">
    <property type="term" value="C:bacterial-type flagellum hook"/>
    <property type="evidence" value="ECO:0007669"/>
    <property type="project" value="InterPro"/>
</dbReference>
<evidence type="ECO:0000256" key="6">
    <source>
        <dbReference type="ARBA" id="ARBA00023143"/>
    </source>
</evidence>
<reference evidence="10 11" key="1">
    <citation type="submission" date="2010-04" db="EMBL/GenBank/DDBJ databases">
        <authorList>
            <person name="Qin X."/>
            <person name="Bachman B."/>
            <person name="Battles P."/>
            <person name="Bell A."/>
            <person name="Bess C."/>
            <person name="Bickham C."/>
            <person name="Chaboub L."/>
            <person name="Chen D."/>
            <person name="Coyle M."/>
            <person name="Deiros D.R."/>
            <person name="Dinh H."/>
            <person name="Forbes L."/>
            <person name="Fowler G."/>
            <person name="Francisco L."/>
            <person name="Fu Q."/>
            <person name="Gubbala S."/>
            <person name="Hale W."/>
            <person name="Han Y."/>
            <person name="Hemphill L."/>
            <person name="Highlander S.K."/>
            <person name="Hirani K."/>
            <person name="Hogues M."/>
            <person name="Jackson L."/>
            <person name="Jakkamsetti A."/>
            <person name="Javaid M."/>
            <person name="Jiang H."/>
            <person name="Korchina V."/>
            <person name="Kovar C."/>
            <person name="Lara F."/>
            <person name="Lee S."/>
            <person name="Mata R."/>
            <person name="Mathew T."/>
            <person name="Moen C."/>
            <person name="Morales K."/>
            <person name="Munidasa M."/>
            <person name="Nazareth L."/>
            <person name="Ngo R."/>
            <person name="Nguyen L."/>
            <person name="Okwuonu G."/>
            <person name="Ongeri F."/>
            <person name="Patil S."/>
            <person name="Petrosino J."/>
            <person name="Pham C."/>
            <person name="Pham P."/>
            <person name="Pu L.-L."/>
            <person name="Puazo M."/>
            <person name="Raj R."/>
            <person name="Reid J."/>
            <person name="Rouhana J."/>
            <person name="Saada N."/>
            <person name="Shang Y."/>
            <person name="Simmons D."/>
            <person name="Thornton R."/>
            <person name="Warren J."/>
            <person name="Weissenberger G."/>
            <person name="Zhang J."/>
            <person name="Zhang L."/>
            <person name="Zhou C."/>
            <person name="Zhu D."/>
            <person name="Muzny D."/>
            <person name="Worley K."/>
            <person name="Gibbs R."/>
        </authorList>
    </citation>
    <scope>NUCLEOTIDE SEQUENCE [LARGE SCALE GENOMIC DNA]</scope>
    <source>
        <strain evidence="10 11">ATCC 49957</strain>
    </source>
</reference>
<dbReference type="InterPro" id="IPR002371">
    <property type="entry name" value="FlgK"/>
</dbReference>
<dbReference type="HOGENOM" id="CLU_012762_3_1_5"/>
<evidence type="ECO:0000256" key="4">
    <source>
        <dbReference type="ARBA" id="ARBA00016244"/>
    </source>
</evidence>
<dbReference type="Pfam" id="PF06429">
    <property type="entry name" value="Flg_bbr_C"/>
    <property type="match status" value="1"/>
</dbReference>
<evidence type="ECO:0000259" key="8">
    <source>
        <dbReference type="Pfam" id="PF06429"/>
    </source>
</evidence>
<dbReference type="PANTHER" id="PTHR30033">
    <property type="entry name" value="FLAGELLAR HOOK-ASSOCIATED PROTEIN 1"/>
    <property type="match status" value="1"/>
</dbReference>
<dbReference type="AlphaFoldDB" id="D5RM32"/>
<comment type="similarity">
    <text evidence="3">Belongs to the flagella basal body rod proteins family.</text>
</comment>
<dbReference type="OrthoDB" id="7181295at2"/>
<evidence type="ECO:0000256" key="1">
    <source>
        <dbReference type="ARBA" id="ARBA00004117"/>
    </source>
</evidence>
<dbReference type="EMBL" id="ADVL01000346">
    <property type="protein sequence ID" value="EFH11638.1"/>
    <property type="molecule type" value="Genomic_DNA"/>
</dbReference>
<dbReference type="InterPro" id="IPR053927">
    <property type="entry name" value="FlgK_helical"/>
</dbReference>
<protein>
    <recommendedName>
        <fullName evidence="4">Flagellar hook-associated protein 1</fullName>
    </recommendedName>
</protein>
<dbReference type="InterPro" id="IPR010930">
    <property type="entry name" value="Flg_bb/hook_C_dom"/>
</dbReference>
<feature type="domain" description="Flagellar basal body rod protein N-terminal" evidence="7">
    <location>
        <begin position="7"/>
        <end position="37"/>
    </location>
</feature>
<dbReference type="GO" id="GO:0009425">
    <property type="term" value="C:bacterial-type flagellum basal body"/>
    <property type="evidence" value="ECO:0007669"/>
    <property type="project" value="UniProtKB-SubCell"/>
</dbReference>
<dbReference type="PANTHER" id="PTHR30033:SF1">
    <property type="entry name" value="FLAGELLAR HOOK-ASSOCIATED PROTEIN 1"/>
    <property type="match status" value="1"/>
</dbReference>
<dbReference type="GO" id="GO:0005576">
    <property type="term" value="C:extracellular region"/>
    <property type="evidence" value="ECO:0007669"/>
    <property type="project" value="UniProtKB-SubCell"/>
</dbReference>
<evidence type="ECO:0000313" key="10">
    <source>
        <dbReference type="EMBL" id="EFH11638.1"/>
    </source>
</evidence>
<dbReference type="Pfam" id="PF00460">
    <property type="entry name" value="Flg_bb_rod"/>
    <property type="match status" value="1"/>
</dbReference>
<dbReference type="SUPFAM" id="SSF64518">
    <property type="entry name" value="Phase 1 flagellin"/>
    <property type="match status" value="1"/>
</dbReference>
<comment type="subcellular location">
    <subcellularLocation>
        <location evidence="1">Bacterial flagellum basal body</location>
    </subcellularLocation>
    <subcellularLocation>
        <location evidence="2">Secreted</location>
    </subcellularLocation>
</comment>
<evidence type="ECO:0000256" key="2">
    <source>
        <dbReference type="ARBA" id="ARBA00004613"/>
    </source>
</evidence>
<dbReference type="Pfam" id="PF22638">
    <property type="entry name" value="FlgK_D1"/>
    <property type="match status" value="1"/>
</dbReference>
<keyword evidence="5" id="KW-0964">Secreted</keyword>
<evidence type="ECO:0000259" key="9">
    <source>
        <dbReference type="Pfam" id="PF22638"/>
    </source>
</evidence>
<evidence type="ECO:0000256" key="3">
    <source>
        <dbReference type="ARBA" id="ARBA00009677"/>
    </source>
</evidence>
<evidence type="ECO:0000313" key="11">
    <source>
        <dbReference type="Proteomes" id="UP000005324"/>
    </source>
</evidence>
<organism evidence="10 11">
    <name type="scientific">Pseudoroseomonas cervicalis ATCC 49957</name>
    <dbReference type="NCBI Taxonomy" id="525371"/>
    <lineage>
        <taxon>Bacteria</taxon>
        <taxon>Pseudomonadati</taxon>
        <taxon>Pseudomonadota</taxon>
        <taxon>Alphaproteobacteria</taxon>
        <taxon>Acetobacterales</taxon>
        <taxon>Roseomonadaceae</taxon>
        <taxon>Roseomonas</taxon>
    </lineage>
</organism>
<keyword evidence="10" id="KW-0966">Cell projection</keyword>
<feature type="domain" description="Flagellar hook-associated protein FlgK helical" evidence="9">
    <location>
        <begin position="104"/>
        <end position="308"/>
    </location>
</feature>
<keyword evidence="6" id="KW-0975">Bacterial flagellum</keyword>
<dbReference type="NCBIfam" id="TIGR02492">
    <property type="entry name" value="flgK_ends"/>
    <property type="match status" value="1"/>
</dbReference>
<accession>D5RM32</accession>
<comment type="caution">
    <text evidence="10">The sequence shown here is derived from an EMBL/GenBank/DDBJ whole genome shotgun (WGS) entry which is preliminary data.</text>
</comment>